<name>A0A2D4DNZ2_STRCB</name>
<dbReference type="Proteomes" id="UP001186118">
    <property type="component" value="Unassembled WGS sequence"/>
</dbReference>
<reference evidence="2 3" key="1">
    <citation type="submission" date="2018-10" db="EMBL/GenBank/DDBJ databases">
        <authorList>
            <consortium name="Molecular Microbiology and Infection Unit (UMMI)"/>
            <person name="Machado M."/>
        </authorList>
    </citation>
    <scope>NUCLEOTIDE SEQUENCE [LARGE SCALE GENOMIC DNA]</scope>
    <source>
        <strain evidence="2">FMV2238.02</strain>
    </source>
</reference>
<sequence>MSKSQTDYFSDDLMADALQAENYLRQSYTCPLQTIQRGIEQGLQSYLERYRLASPQLKFQIFLFSNFYGEKTKYLLEEGEGEFHV</sequence>
<evidence type="ECO:0000313" key="3">
    <source>
        <dbReference type="Proteomes" id="UP000280759"/>
    </source>
</evidence>
<accession>A0A2D4DNZ2</accession>
<keyword evidence="3" id="KW-1185">Reference proteome</keyword>
<dbReference type="Proteomes" id="UP000280759">
    <property type="component" value="Unassembled WGS sequence"/>
</dbReference>
<proteinExistence type="predicted"/>
<dbReference type="RefSeq" id="WP_000047047.1">
    <property type="nucleotide sequence ID" value="NZ_BEWZ01000010.1"/>
</dbReference>
<evidence type="ECO:0000313" key="2">
    <source>
        <dbReference type="EMBL" id="VDC43038.1"/>
    </source>
</evidence>
<gene>
    <name evidence="2" type="ORF">FMV2238Y02_15170</name>
    <name evidence="1" type="ORF">KB584_00955</name>
</gene>
<dbReference type="EMBL" id="JAGQEX010000001">
    <property type="protein sequence ID" value="MDV5976062.1"/>
    <property type="molecule type" value="Genomic_DNA"/>
</dbReference>
<reference evidence="1" key="2">
    <citation type="submission" date="2021-04" db="EMBL/GenBank/DDBJ databases">
        <title>Draft genomes of 20 S. canis strains.</title>
        <authorList>
            <person name="Pagnossin D."/>
            <person name="Weir W."/>
            <person name="Smith A."/>
            <person name="Ure R."/>
            <person name="Oravcova K."/>
        </authorList>
    </citation>
    <scope>NUCLEOTIDE SEQUENCE</scope>
    <source>
        <strain evidence="1">284</strain>
    </source>
</reference>
<organism evidence="2 3">
    <name type="scientific">Streptococcus canis</name>
    <dbReference type="NCBI Taxonomy" id="1329"/>
    <lineage>
        <taxon>Bacteria</taxon>
        <taxon>Bacillati</taxon>
        <taxon>Bacillota</taxon>
        <taxon>Bacilli</taxon>
        <taxon>Lactobacillales</taxon>
        <taxon>Streptococcaceae</taxon>
        <taxon>Streptococcus</taxon>
    </lineage>
</organism>
<protein>
    <submittedName>
        <fullName evidence="2">Uncharacterized protein</fullName>
    </submittedName>
</protein>
<dbReference type="EMBL" id="UXEP01000021">
    <property type="protein sequence ID" value="VDC43038.1"/>
    <property type="molecule type" value="Genomic_DNA"/>
</dbReference>
<evidence type="ECO:0000313" key="1">
    <source>
        <dbReference type="EMBL" id="MDV5976062.1"/>
    </source>
</evidence>
<dbReference type="AlphaFoldDB" id="A0A2D4DNZ2"/>